<evidence type="ECO:0000256" key="1">
    <source>
        <dbReference type="ARBA" id="ARBA00006484"/>
    </source>
</evidence>
<dbReference type="FunFam" id="3.40.50.720:FF:000173">
    <property type="entry name" value="3-oxoacyl-[acyl-carrier protein] reductase"/>
    <property type="match status" value="1"/>
</dbReference>
<keyword evidence="5" id="KW-1185">Reference proteome</keyword>
<keyword evidence="2" id="KW-0560">Oxidoreductase</keyword>
<dbReference type="InterPro" id="IPR002347">
    <property type="entry name" value="SDR_fam"/>
</dbReference>
<evidence type="ECO:0000259" key="3">
    <source>
        <dbReference type="SMART" id="SM00822"/>
    </source>
</evidence>
<dbReference type="InterPro" id="IPR020904">
    <property type="entry name" value="Sc_DH/Rdtase_CS"/>
</dbReference>
<proteinExistence type="inferred from homology"/>
<dbReference type="AlphaFoldDB" id="A0A3D9FEW8"/>
<evidence type="ECO:0000256" key="2">
    <source>
        <dbReference type="ARBA" id="ARBA00023002"/>
    </source>
</evidence>
<sequence>MTDPFGLEGRTYIVTGGAQGVGRALAEFGIEKGAKIALVDINAEALEQVADEIDSPNLHCISANVADETEVNALVSETLGHFGDLHGLINNAGIVRAAMAHEMSLETWQQVIDVNLTGAFLCLRAVGQALIEKAGNGDAAPGRIVNISSDAGRRGTIGQINYGAAKSGVLGLTMSAAREWARHNITVNSICYGVVETPMTDTIRAEKFRDRYLKQIPLGRFAGSEEVAPATWFFLTDAASYVTGQHLSVDGGFHIAT</sequence>
<dbReference type="PANTHER" id="PTHR42760">
    <property type="entry name" value="SHORT-CHAIN DEHYDROGENASES/REDUCTASES FAMILY MEMBER"/>
    <property type="match status" value="1"/>
</dbReference>
<dbReference type="SMART" id="SM00822">
    <property type="entry name" value="PKS_KR"/>
    <property type="match status" value="1"/>
</dbReference>
<evidence type="ECO:0000313" key="4">
    <source>
        <dbReference type="EMBL" id="RED16329.1"/>
    </source>
</evidence>
<dbReference type="PRINTS" id="PR00081">
    <property type="entry name" value="GDHRDH"/>
</dbReference>
<dbReference type="InterPro" id="IPR036291">
    <property type="entry name" value="NAD(P)-bd_dom_sf"/>
</dbReference>
<gene>
    <name evidence="4" type="ORF">DFR46_1351</name>
</gene>
<dbReference type="EMBL" id="QRDP01000004">
    <property type="protein sequence ID" value="RED16329.1"/>
    <property type="molecule type" value="Genomic_DNA"/>
</dbReference>
<dbReference type="Gene3D" id="3.40.50.720">
    <property type="entry name" value="NAD(P)-binding Rossmann-like Domain"/>
    <property type="match status" value="1"/>
</dbReference>
<dbReference type="OrthoDB" id="9803333at2"/>
<dbReference type="Pfam" id="PF13561">
    <property type="entry name" value="adh_short_C2"/>
    <property type="match status" value="1"/>
</dbReference>
<accession>A0A3D9FEW8</accession>
<protein>
    <submittedName>
        <fullName evidence="4">3-oxoacyl-[acyl-carrier protein] reductase</fullName>
    </submittedName>
</protein>
<dbReference type="Proteomes" id="UP000256310">
    <property type="component" value="Unassembled WGS sequence"/>
</dbReference>
<comment type="caution">
    <text evidence="4">The sequence shown here is derived from an EMBL/GenBank/DDBJ whole genome shotgun (WGS) entry which is preliminary data.</text>
</comment>
<dbReference type="GO" id="GO:0030497">
    <property type="term" value="P:fatty acid elongation"/>
    <property type="evidence" value="ECO:0007669"/>
    <property type="project" value="TreeGrafter"/>
</dbReference>
<dbReference type="InterPro" id="IPR057326">
    <property type="entry name" value="KR_dom"/>
</dbReference>
<dbReference type="RefSeq" id="WP_116235746.1">
    <property type="nucleotide sequence ID" value="NZ_QRDP01000004.1"/>
</dbReference>
<reference evidence="4 5" key="1">
    <citation type="submission" date="2018-07" db="EMBL/GenBank/DDBJ databases">
        <title>Genomic Encyclopedia of Type Strains, Phase IV (KMG-IV): sequencing the most valuable type-strain genomes for metagenomic binning, comparative biology and taxonomic classification.</title>
        <authorList>
            <person name="Goeker M."/>
        </authorList>
    </citation>
    <scope>NUCLEOTIDE SEQUENCE [LARGE SCALE GENOMIC DNA]</scope>
    <source>
        <strain evidence="4 5">DSM 26725</strain>
    </source>
</reference>
<dbReference type="PRINTS" id="PR00080">
    <property type="entry name" value="SDRFAMILY"/>
</dbReference>
<evidence type="ECO:0000313" key="5">
    <source>
        <dbReference type="Proteomes" id="UP000256310"/>
    </source>
</evidence>
<dbReference type="PROSITE" id="PS00061">
    <property type="entry name" value="ADH_SHORT"/>
    <property type="match status" value="1"/>
</dbReference>
<comment type="similarity">
    <text evidence="1">Belongs to the short-chain dehydrogenases/reductases (SDR) family.</text>
</comment>
<name>A0A3D9FEW8_9SPHN</name>
<dbReference type="PANTHER" id="PTHR42760:SF135">
    <property type="entry name" value="BLL7886 PROTEIN"/>
    <property type="match status" value="1"/>
</dbReference>
<organism evidence="4 5">
    <name type="scientific">Parasphingopyxis lamellibrachiae</name>
    <dbReference type="NCBI Taxonomy" id="680125"/>
    <lineage>
        <taxon>Bacteria</taxon>
        <taxon>Pseudomonadati</taxon>
        <taxon>Pseudomonadota</taxon>
        <taxon>Alphaproteobacteria</taxon>
        <taxon>Sphingomonadales</taxon>
        <taxon>Sphingomonadaceae</taxon>
        <taxon>Parasphingopyxis</taxon>
    </lineage>
</organism>
<dbReference type="GO" id="GO:0016616">
    <property type="term" value="F:oxidoreductase activity, acting on the CH-OH group of donors, NAD or NADP as acceptor"/>
    <property type="evidence" value="ECO:0007669"/>
    <property type="project" value="UniProtKB-ARBA"/>
</dbReference>
<dbReference type="SUPFAM" id="SSF51735">
    <property type="entry name" value="NAD(P)-binding Rossmann-fold domains"/>
    <property type="match status" value="1"/>
</dbReference>
<feature type="domain" description="Ketoreductase" evidence="3">
    <location>
        <begin position="10"/>
        <end position="198"/>
    </location>
</feature>